<reference evidence="1" key="1">
    <citation type="submission" date="2023-04" db="EMBL/GenBank/DDBJ databases">
        <title>A chromosome-level genome assembly of the parasitoid wasp Eretmocerus hayati.</title>
        <authorList>
            <person name="Zhong Y."/>
            <person name="Liu S."/>
            <person name="Liu Y."/>
        </authorList>
    </citation>
    <scope>NUCLEOTIDE SEQUENCE</scope>
    <source>
        <strain evidence="1">ZJU_SS_LIU_2023</strain>
    </source>
</reference>
<dbReference type="EMBL" id="CM056742">
    <property type="protein sequence ID" value="KAJ8680908.1"/>
    <property type="molecule type" value="Genomic_DNA"/>
</dbReference>
<protein>
    <submittedName>
        <fullName evidence="1">Uncharacterized protein</fullName>
    </submittedName>
</protein>
<sequence length="473" mass="55403">MGDRDMEYGERIEYNSSWNGPLKVKRNSTDVLYAKLFLVYLLIWIVVALFVGYFSQNFEYDGIKELRSSVIWTMKSIAWAAVFSFSYVIALRYIPTFIVLLAVIVIGTVLLVFVFLGVSMSLLSIGDMWKYSGYVIFEHWFYIIYCAFFLTILAIHWYKLKEKQVVAIEVVKEAAKVALFFPYLIMMPLIQFSMYILLFGFSGFVYICIIPVVNIYGWLLPKYSLFLVNTLGLYWSINFVNDFMYMTLSGTYASWYWTRNKRFVACCTVPRIIYIIARYHIGTLAYGSLTLPPCLLARQIFGKSRKIFIPCTDSCSNRYFGKMEHNLKYLSHNAYVMTVTHGTNFTQSSKDAFNLSMRNQNGVLVTSKITRGIMLLGIFMILNLIFWGNFIQWRNSKDFVYRMDPKKYAYYTFIIMIILGFTFSRIIMNAFFSLIDIAVETLYLCILEDHERNDGTEQKPFYMKEKLRKLILK</sequence>
<comment type="caution">
    <text evidence="1">The sequence shown here is derived from an EMBL/GenBank/DDBJ whole genome shotgun (WGS) entry which is preliminary data.</text>
</comment>
<organism evidence="1 2">
    <name type="scientific">Eretmocerus hayati</name>
    <dbReference type="NCBI Taxonomy" id="131215"/>
    <lineage>
        <taxon>Eukaryota</taxon>
        <taxon>Metazoa</taxon>
        <taxon>Ecdysozoa</taxon>
        <taxon>Arthropoda</taxon>
        <taxon>Hexapoda</taxon>
        <taxon>Insecta</taxon>
        <taxon>Pterygota</taxon>
        <taxon>Neoptera</taxon>
        <taxon>Endopterygota</taxon>
        <taxon>Hymenoptera</taxon>
        <taxon>Apocrita</taxon>
        <taxon>Proctotrupomorpha</taxon>
        <taxon>Chalcidoidea</taxon>
        <taxon>Aphelinidae</taxon>
        <taxon>Aphelininae</taxon>
        <taxon>Eretmocerus</taxon>
    </lineage>
</organism>
<dbReference type="Proteomes" id="UP001239111">
    <property type="component" value="Chromosome 2"/>
</dbReference>
<accession>A0ACC2PCV0</accession>
<gene>
    <name evidence="1" type="ORF">QAD02_016695</name>
</gene>
<evidence type="ECO:0000313" key="2">
    <source>
        <dbReference type="Proteomes" id="UP001239111"/>
    </source>
</evidence>
<evidence type="ECO:0000313" key="1">
    <source>
        <dbReference type="EMBL" id="KAJ8680908.1"/>
    </source>
</evidence>
<keyword evidence="2" id="KW-1185">Reference proteome</keyword>
<name>A0ACC2PCV0_9HYME</name>
<proteinExistence type="predicted"/>